<keyword evidence="4" id="KW-0808">Transferase</keyword>
<dbReference type="PANTHER" id="PTHR43065:SF34">
    <property type="entry name" value="SPORULATION KINASE A"/>
    <property type="match status" value="1"/>
</dbReference>
<keyword evidence="3" id="KW-0597">Phosphoprotein</keyword>
<keyword evidence="6 12" id="KW-0418">Kinase</keyword>
<evidence type="ECO:0000256" key="8">
    <source>
        <dbReference type="ARBA" id="ARBA00023012"/>
    </source>
</evidence>
<keyword evidence="9" id="KW-1133">Transmembrane helix</keyword>
<dbReference type="PANTHER" id="PTHR43065">
    <property type="entry name" value="SENSOR HISTIDINE KINASE"/>
    <property type="match status" value="1"/>
</dbReference>
<feature type="transmembrane region" description="Helical" evidence="9">
    <location>
        <begin position="148"/>
        <end position="166"/>
    </location>
</feature>
<sequence>MKDSFLSYKEEERNAKILLWVLYVIVVSYQIFYAIVLENKSLTDKGYSVLWQVICGTAILGVNVYLIKKEKANLVKYACVFAYLGIEIANILSYMLYNEAAFDGGNIIEIILIFFVPIFLNKKYFVFVLSTIVVKYVIYLFVLKEVKGFMYLIMYTLVLIAAYIILNRFIQYLSAVKESIKVASESQKLAVIGKMAATVGHEIKNPLASLKGFTQLQREKHGEDPIYKQMIFEIENMNNMISELMEVATCKPSIYKKHNIGEIVLQAVAILREKMNECSVQLISNVEESIIEVECDERKMRGVFLYVIKNALEAMEQGGTLELRLENKGQDYVMLSVIDNGYGIKKENLARVTEAFYTTKQDKIGLGLTVANRLVTEQHLGKLHISSERDIGTRIDIILPKQRGNSEIQVGEKLGVTI</sequence>
<dbReference type="Pfam" id="PF00512">
    <property type="entry name" value="HisKA"/>
    <property type="match status" value="1"/>
</dbReference>
<feature type="transmembrane region" description="Helical" evidence="9">
    <location>
        <begin position="74"/>
        <end position="94"/>
    </location>
</feature>
<proteinExistence type="predicted"/>
<evidence type="ECO:0000313" key="14">
    <source>
        <dbReference type="Proteomes" id="UP000501107"/>
    </source>
</evidence>
<evidence type="ECO:0000313" key="13">
    <source>
        <dbReference type="Proteomes" id="UP000031876"/>
    </source>
</evidence>
<feature type="transmembrane region" description="Helical" evidence="9">
    <location>
        <begin position="17"/>
        <end position="37"/>
    </location>
</feature>
<evidence type="ECO:0000256" key="9">
    <source>
        <dbReference type="SAM" id="Phobius"/>
    </source>
</evidence>
<dbReference type="SUPFAM" id="SSF55874">
    <property type="entry name" value="ATPase domain of HSP90 chaperone/DNA topoisomerase II/histidine kinase"/>
    <property type="match status" value="1"/>
</dbReference>
<dbReference type="Pfam" id="PF02518">
    <property type="entry name" value="HATPase_c"/>
    <property type="match status" value="1"/>
</dbReference>
<protein>
    <recommendedName>
        <fullName evidence="2">histidine kinase</fullName>
        <ecNumber evidence="2">2.7.13.3</ecNumber>
    </recommendedName>
</protein>
<evidence type="ECO:0000256" key="4">
    <source>
        <dbReference type="ARBA" id="ARBA00022679"/>
    </source>
</evidence>
<dbReference type="SMART" id="SM00387">
    <property type="entry name" value="HATPase_c"/>
    <property type="match status" value="1"/>
</dbReference>
<evidence type="ECO:0000256" key="7">
    <source>
        <dbReference type="ARBA" id="ARBA00022840"/>
    </source>
</evidence>
<name>A0A0B5NJ67_BACTU</name>
<organism evidence="12 14">
    <name type="scientific">Bacillus thuringiensis</name>
    <dbReference type="NCBI Taxonomy" id="1428"/>
    <lineage>
        <taxon>Bacteria</taxon>
        <taxon>Bacillati</taxon>
        <taxon>Bacillota</taxon>
        <taxon>Bacilli</taxon>
        <taxon>Bacillales</taxon>
        <taxon>Bacillaceae</taxon>
        <taxon>Bacillus</taxon>
        <taxon>Bacillus cereus group</taxon>
    </lineage>
</organism>
<dbReference type="EMBL" id="CP053980">
    <property type="protein sequence ID" value="QKH24415.1"/>
    <property type="molecule type" value="Genomic_DNA"/>
</dbReference>
<dbReference type="InterPro" id="IPR004358">
    <property type="entry name" value="Sig_transdc_His_kin-like_C"/>
</dbReference>
<feature type="domain" description="Histidine kinase" evidence="10">
    <location>
        <begin position="198"/>
        <end position="403"/>
    </location>
</feature>
<dbReference type="AlphaFoldDB" id="A0A0B5NJ67"/>
<feature type="transmembrane region" description="Helical" evidence="9">
    <location>
        <begin position="49"/>
        <end position="67"/>
    </location>
</feature>
<dbReference type="InterPro" id="IPR003594">
    <property type="entry name" value="HATPase_dom"/>
</dbReference>
<feature type="transmembrane region" description="Helical" evidence="9">
    <location>
        <begin position="124"/>
        <end position="142"/>
    </location>
</feature>
<evidence type="ECO:0000256" key="5">
    <source>
        <dbReference type="ARBA" id="ARBA00022741"/>
    </source>
</evidence>
<evidence type="ECO:0000313" key="11">
    <source>
        <dbReference type="EMBL" id="AJG77809.1"/>
    </source>
</evidence>
<reference evidence="11 13" key="1">
    <citation type="journal article" date="2015" name="Genome Announc.">
        <title>Complete genome sequences for 35 biothreat assay-relevant bacillus species.</title>
        <authorList>
            <person name="Johnson S.L."/>
            <person name="Daligault H.E."/>
            <person name="Davenport K.W."/>
            <person name="Jaissle J."/>
            <person name="Frey K.G."/>
            <person name="Ladner J.T."/>
            <person name="Broomall S.M."/>
            <person name="Bishop-Lilly K.A."/>
            <person name="Bruce D.C."/>
            <person name="Gibbons H.S."/>
            <person name="Coyne S.R."/>
            <person name="Lo C.C."/>
            <person name="Meincke L."/>
            <person name="Munk A.C."/>
            <person name="Koroleva G.I."/>
            <person name="Rosenzweig C.N."/>
            <person name="Palacios G.F."/>
            <person name="Redden C.L."/>
            <person name="Minogue T.D."/>
            <person name="Chain P.S."/>
        </authorList>
    </citation>
    <scope>NUCLEOTIDE SEQUENCE [LARGE SCALE GENOMIC DNA]</scope>
    <source>
        <strain evidence="11 13">HD1011</strain>
    </source>
</reference>
<dbReference type="InterPro" id="IPR003661">
    <property type="entry name" value="HisK_dim/P_dom"/>
</dbReference>
<gene>
    <name evidence="11" type="ORF">BF38_536</name>
    <name evidence="12" type="ORF">FOC89_10440</name>
</gene>
<evidence type="ECO:0000256" key="3">
    <source>
        <dbReference type="ARBA" id="ARBA00022553"/>
    </source>
</evidence>
<dbReference type="SUPFAM" id="SSF47384">
    <property type="entry name" value="Homodimeric domain of signal transducing histidine kinase"/>
    <property type="match status" value="1"/>
</dbReference>
<dbReference type="GO" id="GO:0000155">
    <property type="term" value="F:phosphorelay sensor kinase activity"/>
    <property type="evidence" value="ECO:0007669"/>
    <property type="project" value="InterPro"/>
</dbReference>
<feature type="transmembrane region" description="Helical" evidence="9">
    <location>
        <begin position="100"/>
        <end position="119"/>
    </location>
</feature>
<keyword evidence="8" id="KW-0902">Two-component regulatory system</keyword>
<dbReference type="SMART" id="SM00388">
    <property type="entry name" value="HisKA"/>
    <property type="match status" value="1"/>
</dbReference>
<dbReference type="Pfam" id="PF20971">
    <property type="entry name" value="MASE12"/>
    <property type="match status" value="1"/>
</dbReference>
<dbReference type="EMBL" id="CP009335">
    <property type="protein sequence ID" value="AJG77809.1"/>
    <property type="molecule type" value="Genomic_DNA"/>
</dbReference>
<evidence type="ECO:0000259" key="10">
    <source>
        <dbReference type="PROSITE" id="PS50109"/>
    </source>
</evidence>
<dbReference type="Proteomes" id="UP000031876">
    <property type="component" value="Chromosome"/>
</dbReference>
<evidence type="ECO:0000256" key="1">
    <source>
        <dbReference type="ARBA" id="ARBA00000085"/>
    </source>
</evidence>
<dbReference type="PRINTS" id="PR00344">
    <property type="entry name" value="BCTRLSENSOR"/>
</dbReference>
<dbReference type="Proteomes" id="UP000501107">
    <property type="component" value="Chromosome"/>
</dbReference>
<dbReference type="InterPro" id="IPR048436">
    <property type="entry name" value="MASE12"/>
</dbReference>
<keyword evidence="9" id="KW-0472">Membrane</keyword>
<evidence type="ECO:0000256" key="2">
    <source>
        <dbReference type="ARBA" id="ARBA00012438"/>
    </source>
</evidence>
<dbReference type="GO" id="GO:0005524">
    <property type="term" value="F:ATP binding"/>
    <property type="evidence" value="ECO:0007669"/>
    <property type="project" value="UniProtKB-KW"/>
</dbReference>
<dbReference type="EC" id="2.7.13.3" evidence="2"/>
<dbReference type="RefSeq" id="WP_000655197.1">
    <property type="nucleotide sequence ID" value="NZ_CP009335.1"/>
</dbReference>
<dbReference type="Gene3D" id="1.10.287.130">
    <property type="match status" value="1"/>
</dbReference>
<dbReference type="InterPro" id="IPR036097">
    <property type="entry name" value="HisK_dim/P_sf"/>
</dbReference>
<evidence type="ECO:0000256" key="6">
    <source>
        <dbReference type="ARBA" id="ARBA00022777"/>
    </source>
</evidence>
<dbReference type="CDD" id="cd00082">
    <property type="entry name" value="HisKA"/>
    <property type="match status" value="1"/>
</dbReference>
<dbReference type="KEGG" id="btw:BF38_536"/>
<dbReference type="Gene3D" id="3.30.565.10">
    <property type="entry name" value="Histidine kinase-like ATPase, C-terminal domain"/>
    <property type="match status" value="1"/>
</dbReference>
<dbReference type="InterPro" id="IPR005467">
    <property type="entry name" value="His_kinase_dom"/>
</dbReference>
<keyword evidence="5" id="KW-0547">Nucleotide-binding</keyword>
<comment type="catalytic activity">
    <reaction evidence="1">
        <text>ATP + protein L-histidine = ADP + protein N-phospho-L-histidine.</text>
        <dbReference type="EC" id="2.7.13.3"/>
    </reaction>
</comment>
<accession>A0A0B5NJ67</accession>
<dbReference type="PROSITE" id="PS50109">
    <property type="entry name" value="HIS_KIN"/>
    <property type="match status" value="1"/>
</dbReference>
<keyword evidence="9" id="KW-0812">Transmembrane</keyword>
<evidence type="ECO:0000313" key="12">
    <source>
        <dbReference type="EMBL" id="QKH24415.1"/>
    </source>
</evidence>
<keyword evidence="7" id="KW-0067">ATP-binding</keyword>
<dbReference type="InterPro" id="IPR036890">
    <property type="entry name" value="HATPase_C_sf"/>
</dbReference>
<reference evidence="12 14" key="2">
    <citation type="submission" date="2020-05" db="EMBL/GenBank/DDBJ databases">
        <title>FDA dAtabase for Regulatory Grade micrObial Sequences (FDA-ARGOS): Supporting development and validation of Infectious Disease Dx tests.</title>
        <authorList>
            <person name="Nelson B."/>
            <person name="Plummer A."/>
            <person name="Tallon L."/>
            <person name="Sadzewicz L."/>
            <person name="Zhao X."/>
            <person name="Vavikolanu K."/>
            <person name="Mehta A."/>
            <person name="Aluvathingal J."/>
            <person name="Nadendla S."/>
            <person name="Myers T."/>
            <person name="Yan Y."/>
            <person name="Sichtig H."/>
        </authorList>
    </citation>
    <scope>NUCLEOTIDE SEQUENCE [LARGE SCALE GENOMIC DNA]</scope>
    <source>
        <strain evidence="12 14">FDAARGOS_795</strain>
    </source>
</reference>